<proteinExistence type="predicted"/>
<gene>
    <name evidence="1" type="ORF">EYF80_029008</name>
</gene>
<accession>A0A4Z2H7G0</accession>
<dbReference type="AlphaFoldDB" id="A0A4Z2H7G0"/>
<evidence type="ECO:0000313" key="2">
    <source>
        <dbReference type="Proteomes" id="UP000314294"/>
    </source>
</evidence>
<dbReference type="EMBL" id="SRLO01000328">
    <property type="protein sequence ID" value="TNN60764.1"/>
    <property type="molecule type" value="Genomic_DNA"/>
</dbReference>
<keyword evidence="2" id="KW-1185">Reference proteome</keyword>
<comment type="caution">
    <text evidence="1">The sequence shown here is derived from an EMBL/GenBank/DDBJ whole genome shotgun (WGS) entry which is preliminary data.</text>
</comment>
<reference evidence="1 2" key="1">
    <citation type="submission" date="2019-03" db="EMBL/GenBank/DDBJ databases">
        <title>First draft genome of Liparis tanakae, snailfish: a comprehensive survey of snailfish specific genes.</title>
        <authorList>
            <person name="Kim W."/>
            <person name="Song I."/>
            <person name="Jeong J.-H."/>
            <person name="Kim D."/>
            <person name="Kim S."/>
            <person name="Ryu S."/>
            <person name="Song J.Y."/>
            <person name="Lee S.K."/>
        </authorList>
    </citation>
    <scope>NUCLEOTIDE SEQUENCE [LARGE SCALE GENOMIC DNA]</scope>
    <source>
        <tissue evidence="1">Muscle</tissue>
    </source>
</reference>
<name>A0A4Z2H7G0_9TELE</name>
<sequence>MRKTDVDVPQQRCPLKVDDSVIRGGDLEVSFTFSVESLTVRTEGSEAPMLPAQVQDVSEVTSSAGALNRVQNIFLITF</sequence>
<organism evidence="1 2">
    <name type="scientific">Liparis tanakae</name>
    <name type="common">Tanaka's snailfish</name>
    <dbReference type="NCBI Taxonomy" id="230148"/>
    <lineage>
        <taxon>Eukaryota</taxon>
        <taxon>Metazoa</taxon>
        <taxon>Chordata</taxon>
        <taxon>Craniata</taxon>
        <taxon>Vertebrata</taxon>
        <taxon>Euteleostomi</taxon>
        <taxon>Actinopterygii</taxon>
        <taxon>Neopterygii</taxon>
        <taxon>Teleostei</taxon>
        <taxon>Neoteleostei</taxon>
        <taxon>Acanthomorphata</taxon>
        <taxon>Eupercaria</taxon>
        <taxon>Perciformes</taxon>
        <taxon>Cottioidei</taxon>
        <taxon>Cottales</taxon>
        <taxon>Liparidae</taxon>
        <taxon>Liparis</taxon>
    </lineage>
</organism>
<dbReference type="Proteomes" id="UP000314294">
    <property type="component" value="Unassembled WGS sequence"/>
</dbReference>
<evidence type="ECO:0000313" key="1">
    <source>
        <dbReference type="EMBL" id="TNN60764.1"/>
    </source>
</evidence>
<protein>
    <submittedName>
        <fullName evidence="1">Uncharacterized protein</fullName>
    </submittedName>
</protein>